<evidence type="ECO:0000313" key="2">
    <source>
        <dbReference type="Proteomes" id="UP000828390"/>
    </source>
</evidence>
<dbReference type="Proteomes" id="UP000828390">
    <property type="component" value="Unassembled WGS sequence"/>
</dbReference>
<dbReference type="AlphaFoldDB" id="A0A9D4LKP2"/>
<reference evidence="1" key="1">
    <citation type="journal article" date="2019" name="bioRxiv">
        <title>The Genome of the Zebra Mussel, Dreissena polymorpha: A Resource for Invasive Species Research.</title>
        <authorList>
            <person name="McCartney M.A."/>
            <person name="Auch B."/>
            <person name="Kono T."/>
            <person name="Mallez S."/>
            <person name="Zhang Y."/>
            <person name="Obille A."/>
            <person name="Becker A."/>
            <person name="Abrahante J.E."/>
            <person name="Garbe J."/>
            <person name="Badalamenti J.P."/>
            <person name="Herman A."/>
            <person name="Mangelson H."/>
            <person name="Liachko I."/>
            <person name="Sullivan S."/>
            <person name="Sone E.D."/>
            <person name="Koren S."/>
            <person name="Silverstein K.A.T."/>
            <person name="Beckman K.B."/>
            <person name="Gohl D.M."/>
        </authorList>
    </citation>
    <scope>NUCLEOTIDE SEQUENCE</scope>
    <source>
        <strain evidence="1">Duluth1</strain>
        <tissue evidence="1">Whole animal</tissue>
    </source>
</reference>
<organism evidence="1 2">
    <name type="scientific">Dreissena polymorpha</name>
    <name type="common">Zebra mussel</name>
    <name type="synonym">Mytilus polymorpha</name>
    <dbReference type="NCBI Taxonomy" id="45954"/>
    <lineage>
        <taxon>Eukaryota</taxon>
        <taxon>Metazoa</taxon>
        <taxon>Spiralia</taxon>
        <taxon>Lophotrochozoa</taxon>
        <taxon>Mollusca</taxon>
        <taxon>Bivalvia</taxon>
        <taxon>Autobranchia</taxon>
        <taxon>Heteroconchia</taxon>
        <taxon>Euheterodonta</taxon>
        <taxon>Imparidentia</taxon>
        <taxon>Neoheterodontei</taxon>
        <taxon>Myida</taxon>
        <taxon>Dreissenoidea</taxon>
        <taxon>Dreissenidae</taxon>
        <taxon>Dreissena</taxon>
    </lineage>
</organism>
<sequence length="74" mass="8264">MPKTVTFSQNCTGRIRSTILKLNHGLADSAIVKSEFTCAHLSKGSRFIAYLTKSNHRHAKEDMCISEDIQLPDT</sequence>
<proteinExistence type="predicted"/>
<dbReference type="EMBL" id="JAIWYP010000002">
    <property type="protein sequence ID" value="KAH3860510.1"/>
    <property type="molecule type" value="Genomic_DNA"/>
</dbReference>
<evidence type="ECO:0000313" key="1">
    <source>
        <dbReference type="EMBL" id="KAH3860510.1"/>
    </source>
</evidence>
<comment type="caution">
    <text evidence="1">The sequence shown here is derived from an EMBL/GenBank/DDBJ whole genome shotgun (WGS) entry which is preliminary data.</text>
</comment>
<keyword evidence="2" id="KW-1185">Reference proteome</keyword>
<protein>
    <submittedName>
        <fullName evidence="1">Uncharacterized protein</fullName>
    </submittedName>
</protein>
<reference evidence="1" key="2">
    <citation type="submission" date="2020-11" db="EMBL/GenBank/DDBJ databases">
        <authorList>
            <person name="McCartney M.A."/>
            <person name="Auch B."/>
            <person name="Kono T."/>
            <person name="Mallez S."/>
            <person name="Becker A."/>
            <person name="Gohl D.M."/>
            <person name="Silverstein K.A.T."/>
            <person name="Koren S."/>
            <person name="Bechman K.B."/>
            <person name="Herman A."/>
            <person name="Abrahante J.E."/>
            <person name="Garbe J."/>
        </authorList>
    </citation>
    <scope>NUCLEOTIDE SEQUENCE</scope>
    <source>
        <strain evidence="1">Duluth1</strain>
        <tissue evidence="1">Whole animal</tissue>
    </source>
</reference>
<gene>
    <name evidence="1" type="ORF">DPMN_023411</name>
</gene>
<name>A0A9D4LKP2_DREPO</name>
<accession>A0A9D4LKP2</accession>